<sequence>MNKFSKTDTGLIIEGLLQQLHLINSYYKINPRIKSNLSLKHHKYFVKLIKRLKILGILPFKSVTDETF</sequence>
<accession>A0A346KN78</accession>
<evidence type="ECO:0000313" key="1">
    <source>
        <dbReference type="EMBL" id="AXP85369.1"/>
    </source>
</evidence>
<dbReference type="SUPFAM" id="SSF46911">
    <property type="entry name" value="Ribosomal protein S18"/>
    <property type="match status" value="1"/>
</dbReference>
<reference evidence="1" key="1">
    <citation type="submission" date="2018-05" db="EMBL/GenBank/DDBJ databases">
        <title>A widespread coral-associated apicomplexan with an unusual plastid.</title>
        <authorList>
            <person name="Kwong W.K."/>
            <person name="Keeling P.J."/>
        </authorList>
    </citation>
    <scope>NUCLEOTIDE SEQUENCE</scope>
</reference>
<dbReference type="Gene3D" id="4.10.640.10">
    <property type="entry name" value="Ribosomal protein S18"/>
    <property type="match status" value="1"/>
</dbReference>
<dbReference type="InterPro" id="IPR036870">
    <property type="entry name" value="Ribosomal_bS18_sf"/>
</dbReference>
<proteinExistence type="predicted"/>
<dbReference type="EMBL" id="MH304845">
    <property type="protein sequence ID" value="AXP85369.1"/>
    <property type="molecule type" value="Genomic_DNA"/>
</dbReference>
<protein>
    <submittedName>
        <fullName evidence="1">ORF-F</fullName>
    </submittedName>
</protein>
<dbReference type="AlphaFoldDB" id="A0A346KN78"/>
<gene>
    <name evidence="1" type="primary">ORF-F</name>
</gene>
<name>A0A346KN78_9APIC</name>
<organism evidence="1">
    <name type="scientific">Apicomplexa sp. WK-2018_Corallicola</name>
    <dbReference type="NCBI Taxonomy" id="2304055"/>
    <lineage>
        <taxon>Eukaryota</taxon>
        <taxon>Sar</taxon>
        <taxon>Alveolata</taxon>
        <taxon>Apicomplexa</taxon>
    </lineage>
</organism>